<dbReference type="Proteomes" id="UP001569154">
    <property type="component" value="Unassembled WGS sequence"/>
</dbReference>
<dbReference type="EMBL" id="JBGONM010000044">
    <property type="protein sequence ID" value="MEZ8082824.1"/>
    <property type="molecule type" value="Genomic_DNA"/>
</dbReference>
<organism evidence="1 2">
    <name type="scientific">Enterovibrio norvegicus</name>
    <dbReference type="NCBI Taxonomy" id="188144"/>
    <lineage>
        <taxon>Bacteria</taxon>
        <taxon>Pseudomonadati</taxon>
        <taxon>Pseudomonadota</taxon>
        <taxon>Gammaproteobacteria</taxon>
        <taxon>Vibrionales</taxon>
        <taxon>Vibrionaceae</taxon>
        <taxon>Enterovibrio</taxon>
    </lineage>
</organism>
<evidence type="ECO:0000313" key="1">
    <source>
        <dbReference type="EMBL" id="MEZ8082824.1"/>
    </source>
</evidence>
<comment type="caution">
    <text evidence="1">The sequence shown here is derived from an EMBL/GenBank/DDBJ whole genome shotgun (WGS) entry which is preliminary data.</text>
</comment>
<dbReference type="RefSeq" id="WP_371734986.1">
    <property type="nucleotide sequence ID" value="NZ_JBGONM010000044.1"/>
</dbReference>
<proteinExistence type="predicted"/>
<reference evidence="1 2" key="1">
    <citation type="submission" date="2024-06" db="EMBL/GenBank/DDBJ databases">
        <authorList>
            <person name="Steensen K."/>
            <person name="Seneca J."/>
            <person name="Bartlau N."/>
            <person name="Yu A.X."/>
            <person name="Polz M.F."/>
        </authorList>
    </citation>
    <scope>NUCLEOTIDE SEQUENCE [LARGE SCALE GENOMIC DNA]</scope>
    <source>
        <strain evidence="1 2">1F260</strain>
    </source>
</reference>
<evidence type="ECO:0000313" key="2">
    <source>
        <dbReference type="Proteomes" id="UP001569154"/>
    </source>
</evidence>
<name>A0ABV4L7M6_9GAMM</name>
<keyword evidence="2" id="KW-1185">Reference proteome</keyword>
<gene>
    <name evidence="1" type="ORF">ACED35_17035</name>
</gene>
<protein>
    <submittedName>
        <fullName evidence="1">Uncharacterized protein</fullName>
    </submittedName>
</protein>
<accession>A0ABV4L7M6</accession>
<sequence>MSYAKEYLSRASMSRPLRTDCSVCHQIPLYFTKAALPASNWGCFVNQNNHFHRLQHILNSERSTLSMFLLLALSNMSAKEKKLFLDDAEQVVSDHKALSTSGSTCPRRRQIADHSIDNTNIDV</sequence>